<evidence type="ECO:0000256" key="2">
    <source>
        <dbReference type="ARBA" id="ARBA00022692"/>
    </source>
</evidence>
<evidence type="ECO:0000256" key="6">
    <source>
        <dbReference type="SAM" id="Phobius"/>
    </source>
</evidence>
<evidence type="ECO:0000313" key="8">
    <source>
        <dbReference type="EMBL" id="CAH9148654.1"/>
    </source>
</evidence>
<gene>
    <name evidence="8" type="ORF">CEPIT_LOCUS44679</name>
</gene>
<dbReference type="Pfam" id="PF03168">
    <property type="entry name" value="LEA_2"/>
    <property type="match status" value="1"/>
</dbReference>
<dbReference type="GO" id="GO:0005886">
    <property type="term" value="C:plasma membrane"/>
    <property type="evidence" value="ECO:0007669"/>
    <property type="project" value="TreeGrafter"/>
</dbReference>
<keyword evidence="9" id="KW-1185">Reference proteome</keyword>
<feature type="transmembrane region" description="Helical" evidence="6">
    <location>
        <begin position="75"/>
        <end position="100"/>
    </location>
</feature>
<dbReference type="AlphaFoldDB" id="A0AAV0GMC1"/>
<sequence length="261" mass="29220">MADHQKIYPVHTDLESPPEPTAPLVPQGSLRSDKGHPELQQAAEPPPVPRQLTPHHRKPPPQIVKKRRSCCRRCVCWTCCTLLLVIIAAAVSAGVLFLVFRPKIPKYSVDSLRITQLSLNADNSLSATFDVNITARNPNKRVGIYYESGSHLRVLYAGTELCEGPLPEFYQGHRNTTVLSVGLTGQTGDASGLLQSMRTQQQTEGTVPLDLRAKVPVRVKLGKLKLMKWKFLVKCRVEVDSLNEANDIRVRHSQCKFRFRL</sequence>
<dbReference type="InterPro" id="IPR044839">
    <property type="entry name" value="NDR1-like"/>
</dbReference>
<dbReference type="PANTHER" id="PTHR31234">
    <property type="entry name" value="LATE EMBRYOGENESIS ABUNDANT (LEA) HYDROXYPROLINE-RICH GLYCOPROTEIN FAMILY"/>
    <property type="match status" value="1"/>
</dbReference>
<feature type="domain" description="Late embryogenesis abundant protein LEA-2 subgroup" evidence="7">
    <location>
        <begin position="133"/>
        <end position="236"/>
    </location>
</feature>
<comment type="caution">
    <text evidence="8">The sequence shown here is derived from an EMBL/GenBank/DDBJ whole genome shotgun (WGS) entry which is preliminary data.</text>
</comment>
<evidence type="ECO:0000259" key="7">
    <source>
        <dbReference type="Pfam" id="PF03168"/>
    </source>
</evidence>
<feature type="compositionally biased region" description="Basic residues" evidence="5">
    <location>
        <begin position="53"/>
        <end position="62"/>
    </location>
</feature>
<comment type="subcellular location">
    <subcellularLocation>
        <location evidence="1">Membrane</location>
        <topology evidence="1">Single-pass membrane protein</topology>
    </subcellularLocation>
</comment>
<keyword evidence="3 6" id="KW-1133">Transmembrane helix</keyword>
<evidence type="ECO:0000256" key="4">
    <source>
        <dbReference type="ARBA" id="ARBA00023136"/>
    </source>
</evidence>
<evidence type="ECO:0000313" key="9">
    <source>
        <dbReference type="Proteomes" id="UP001152523"/>
    </source>
</evidence>
<dbReference type="SUPFAM" id="SSF117070">
    <property type="entry name" value="LEA14-like"/>
    <property type="match status" value="1"/>
</dbReference>
<dbReference type="Gene3D" id="2.60.40.1820">
    <property type="match status" value="1"/>
</dbReference>
<dbReference type="InterPro" id="IPR004864">
    <property type="entry name" value="LEA_2"/>
</dbReference>
<accession>A0AAV0GMC1</accession>
<organism evidence="8 9">
    <name type="scientific">Cuscuta epithymum</name>
    <dbReference type="NCBI Taxonomy" id="186058"/>
    <lineage>
        <taxon>Eukaryota</taxon>
        <taxon>Viridiplantae</taxon>
        <taxon>Streptophyta</taxon>
        <taxon>Embryophyta</taxon>
        <taxon>Tracheophyta</taxon>
        <taxon>Spermatophyta</taxon>
        <taxon>Magnoliopsida</taxon>
        <taxon>eudicotyledons</taxon>
        <taxon>Gunneridae</taxon>
        <taxon>Pentapetalae</taxon>
        <taxon>asterids</taxon>
        <taxon>lamiids</taxon>
        <taxon>Solanales</taxon>
        <taxon>Convolvulaceae</taxon>
        <taxon>Cuscuteae</taxon>
        <taxon>Cuscuta</taxon>
        <taxon>Cuscuta subgen. Cuscuta</taxon>
    </lineage>
</organism>
<keyword evidence="4 6" id="KW-0472">Membrane</keyword>
<keyword evidence="2 6" id="KW-0812">Transmembrane</keyword>
<protein>
    <recommendedName>
        <fullName evidence="7">Late embryogenesis abundant protein LEA-2 subgroup domain-containing protein</fullName>
    </recommendedName>
</protein>
<proteinExistence type="predicted"/>
<evidence type="ECO:0000256" key="5">
    <source>
        <dbReference type="SAM" id="MobiDB-lite"/>
    </source>
</evidence>
<reference evidence="8" key="1">
    <citation type="submission" date="2022-07" db="EMBL/GenBank/DDBJ databases">
        <authorList>
            <person name="Macas J."/>
            <person name="Novak P."/>
            <person name="Neumann P."/>
        </authorList>
    </citation>
    <scope>NUCLEOTIDE SEQUENCE</scope>
</reference>
<feature type="region of interest" description="Disordered" evidence="5">
    <location>
        <begin position="1"/>
        <end position="62"/>
    </location>
</feature>
<dbReference type="GO" id="GO:0098542">
    <property type="term" value="P:defense response to other organism"/>
    <property type="evidence" value="ECO:0007669"/>
    <property type="project" value="InterPro"/>
</dbReference>
<evidence type="ECO:0000256" key="3">
    <source>
        <dbReference type="ARBA" id="ARBA00022989"/>
    </source>
</evidence>
<dbReference type="Proteomes" id="UP001152523">
    <property type="component" value="Unassembled WGS sequence"/>
</dbReference>
<dbReference type="EMBL" id="CAMAPF010001209">
    <property type="protein sequence ID" value="CAH9148654.1"/>
    <property type="molecule type" value="Genomic_DNA"/>
</dbReference>
<name>A0AAV0GMC1_9ASTE</name>
<dbReference type="PANTHER" id="PTHR31234:SF72">
    <property type="entry name" value="NDR1_HIN1-LIKE PROTEIN 6"/>
    <property type="match status" value="1"/>
</dbReference>
<evidence type="ECO:0000256" key="1">
    <source>
        <dbReference type="ARBA" id="ARBA00004167"/>
    </source>
</evidence>